<feature type="region of interest" description="Disordered" evidence="1">
    <location>
        <begin position="1"/>
        <end position="365"/>
    </location>
</feature>
<evidence type="ECO:0000313" key="2">
    <source>
        <dbReference type="EMBL" id="GJN30622.1"/>
    </source>
</evidence>
<keyword evidence="3" id="KW-1185">Reference proteome</keyword>
<reference evidence="2" key="1">
    <citation type="journal article" date="2018" name="DNA Res.">
        <title>Multiple hybrid de novo genome assembly of finger millet, an orphan allotetraploid crop.</title>
        <authorList>
            <person name="Hatakeyama M."/>
            <person name="Aluri S."/>
            <person name="Balachadran M.T."/>
            <person name="Sivarajan S.R."/>
            <person name="Patrignani A."/>
            <person name="Gruter S."/>
            <person name="Poveda L."/>
            <person name="Shimizu-Inatsugi R."/>
            <person name="Baeten J."/>
            <person name="Francoijs K.J."/>
            <person name="Nataraja K.N."/>
            <person name="Reddy Y.A.N."/>
            <person name="Phadnis S."/>
            <person name="Ravikumar R.L."/>
            <person name="Schlapbach R."/>
            <person name="Sreeman S.M."/>
            <person name="Shimizu K.K."/>
        </authorList>
    </citation>
    <scope>NUCLEOTIDE SEQUENCE</scope>
</reference>
<feature type="compositionally biased region" description="Basic and acidic residues" evidence="1">
    <location>
        <begin position="251"/>
        <end position="260"/>
    </location>
</feature>
<evidence type="ECO:0008006" key="4">
    <source>
        <dbReference type="Google" id="ProtNLM"/>
    </source>
</evidence>
<dbReference type="PANTHER" id="PTHR36364:SF1">
    <property type="entry name" value="OS03G0203000 PROTEIN"/>
    <property type="match status" value="1"/>
</dbReference>
<feature type="compositionally biased region" description="Polar residues" evidence="1">
    <location>
        <begin position="330"/>
        <end position="341"/>
    </location>
</feature>
<feature type="compositionally biased region" description="Basic and acidic residues" evidence="1">
    <location>
        <begin position="32"/>
        <end position="47"/>
    </location>
</feature>
<evidence type="ECO:0000256" key="1">
    <source>
        <dbReference type="SAM" id="MobiDB-lite"/>
    </source>
</evidence>
<feature type="compositionally biased region" description="Basic and acidic residues" evidence="1">
    <location>
        <begin position="111"/>
        <end position="144"/>
    </location>
</feature>
<evidence type="ECO:0000313" key="3">
    <source>
        <dbReference type="Proteomes" id="UP001054889"/>
    </source>
</evidence>
<dbReference type="PANTHER" id="PTHR36364">
    <property type="entry name" value="OS03G0203000 PROTEIN"/>
    <property type="match status" value="1"/>
</dbReference>
<dbReference type="AlphaFoldDB" id="A0AAV5F7H2"/>
<name>A0AAV5F7H2_ELECO</name>
<dbReference type="Proteomes" id="UP001054889">
    <property type="component" value="Unassembled WGS sequence"/>
</dbReference>
<feature type="compositionally biased region" description="Basic and acidic residues" evidence="1">
    <location>
        <begin position="72"/>
        <end position="103"/>
    </location>
</feature>
<gene>
    <name evidence="2" type="primary">gb18943</name>
    <name evidence="2" type="ORF">PR202_gb18943</name>
</gene>
<protein>
    <recommendedName>
        <fullName evidence="4">Btz domain-containing protein</fullName>
    </recommendedName>
</protein>
<proteinExistence type="predicted"/>
<sequence>MLQDRKQRGETLTPAREKSSKLVVSWSGGEKMTTEEQREASRHEGRDSHRRRHHSSRSRRDDPSPRRRRDDRRHESDRGHHKSQDEESVKVADRDQKRNKDVVVGDGALNDEVKSLSHVKDDPPARRDRSPRGTKRFSESRESRQSQSFFQHDERRSAGQGGRRYDHKTSDHGRKRDEKEHLVDRHKEKANGDNLLVKVEQDHQQKDGDSTWKHDGFFQLEEEAPLAKRRPPFQEMKMSVEEESAPSATELDSRSGKPDRPGTTAAIAREERTHYRSRGFGNRRAFVRPDDRSFRRGFADHRGHGPGYDSRGRFPGRGRMDRDRFHNPNGWRSNEYQATSDQGEKWKHDLYDQTNGSPTPKTEEEQIAKVEALLAL</sequence>
<organism evidence="2 3">
    <name type="scientific">Eleusine coracana subsp. coracana</name>
    <dbReference type="NCBI Taxonomy" id="191504"/>
    <lineage>
        <taxon>Eukaryota</taxon>
        <taxon>Viridiplantae</taxon>
        <taxon>Streptophyta</taxon>
        <taxon>Embryophyta</taxon>
        <taxon>Tracheophyta</taxon>
        <taxon>Spermatophyta</taxon>
        <taxon>Magnoliopsida</taxon>
        <taxon>Liliopsida</taxon>
        <taxon>Poales</taxon>
        <taxon>Poaceae</taxon>
        <taxon>PACMAD clade</taxon>
        <taxon>Chloridoideae</taxon>
        <taxon>Cynodonteae</taxon>
        <taxon>Eleusininae</taxon>
        <taxon>Eleusine</taxon>
    </lineage>
</organism>
<accession>A0AAV5F7H2</accession>
<reference evidence="2" key="2">
    <citation type="submission" date="2021-12" db="EMBL/GenBank/DDBJ databases">
        <title>Resequencing data analysis of finger millet.</title>
        <authorList>
            <person name="Hatakeyama M."/>
            <person name="Aluri S."/>
            <person name="Balachadran M.T."/>
            <person name="Sivarajan S.R."/>
            <person name="Poveda L."/>
            <person name="Shimizu-Inatsugi R."/>
            <person name="Schlapbach R."/>
            <person name="Sreeman S.M."/>
            <person name="Shimizu K.K."/>
        </authorList>
    </citation>
    <scope>NUCLEOTIDE SEQUENCE</scope>
</reference>
<feature type="compositionally biased region" description="Basic and acidic residues" evidence="1">
    <location>
        <begin position="287"/>
        <end position="303"/>
    </location>
</feature>
<feature type="compositionally biased region" description="Basic and acidic residues" evidence="1">
    <location>
        <begin position="199"/>
        <end position="216"/>
    </location>
</feature>
<comment type="caution">
    <text evidence="2">The sequence shown here is derived from an EMBL/GenBank/DDBJ whole genome shotgun (WGS) entry which is preliminary data.</text>
</comment>
<dbReference type="EMBL" id="BQKI01000082">
    <property type="protein sequence ID" value="GJN30622.1"/>
    <property type="molecule type" value="Genomic_DNA"/>
</dbReference>
<feature type="compositionally biased region" description="Basic and acidic residues" evidence="1">
    <location>
        <begin position="342"/>
        <end position="351"/>
    </location>
</feature>
<feature type="compositionally biased region" description="Basic residues" evidence="1">
    <location>
        <begin position="48"/>
        <end position="57"/>
    </location>
</feature>
<feature type="compositionally biased region" description="Basic and acidic residues" evidence="1">
    <location>
        <begin position="151"/>
        <end position="191"/>
    </location>
</feature>
<feature type="compositionally biased region" description="Basic and acidic residues" evidence="1">
    <location>
        <begin position="1"/>
        <end position="20"/>
    </location>
</feature>